<dbReference type="AlphaFoldDB" id="A0A1E3NMK0"/>
<gene>
    <name evidence="9" type="ORF">PICMEDRAFT_71373</name>
</gene>
<dbReference type="PANTHER" id="PTHR30574:SF1">
    <property type="entry name" value="SULPHUR TRANSPORT DOMAIN-CONTAINING PROTEIN"/>
    <property type="match status" value="1"/>
</dbReference>
<comment type="subcellular location">
    <subcellularLocation>
        <location evidence="1">Cell inner membrane</location>
        <topology evidence="1">Multi-pass membrane protein</topology>
    </subcellularLocation>
</comment>
<evidence type="ECO:0000256" key="4">
    <source>
        <dbReference type="ARBA" id="ARBA00022519"/>
    </source>
</evidence>
<evidence type="ECO:0000313" key="9">
    <source>
        <dbReference type="EMBL" id="ODQ47286.1"/>
    </source>
</evidence>
<organism evidence="9 10">
    <name type="scientific">Pichia membranifaciens NRRL Y-2026</name>
    <dbReference type="NCBI Taxonomy" id="763406"/>
    <lineage>
        <taxon>Eukaryota</taxon>
        <taxon>Fungi</taxon>
        <taxon>Dikarya</taxon>
        <taxon>Ascomycota</taxon>
        <taxon>Saccharomycotina</taxon>
        <taxon>Pichiomycetes</taxon>
        <taxon>Pichiales</taxon>
        <taxon>Pichiaceae</taxon>
        <taxon>Pichia</taxon>
    </lineage>
</organism>
<dbReference type="GO" id="GO:0005886">
    <property type="term" value="C:plasma membrane"/>
    <property type="evidence" value="ECO:0007669"/>
    <property type="project" value="UniProtKB-SubCell"/>
</dbReference>
<feature type="transmembrane region" description="Helical" evidence="8">
    <location>
        <begin position="337"/>
        <end position="358"/>
    </location>
</feature>
<feature type="transmembrane region" description="Helical" evidence="8">
    <location>
        <begin position="159"/>
        <end position="183"/>
    </location>
</feature>
<evidence type="ECO:0000256" key="5">
    <source>
        <dbReference type="ARBA" id="ARBA00022692"/>
    </source>
</evidence>
<evidence type="ECO:0000256" key="2">
    <source>
        <dbReference type="ARBA" id="ARBA00022448"/>
    </source>
</evidence>
<evidence type="ECO:0000256" key="7">
    <source>
        <dbReference type="ARBA" id="ARBA00023136"/>
    </source>
</evidence>
<evidence type="ECO:0000256" key="1">
    <source>
        <dbReference type="ARBA" id="ARBA00004429"/>
    </source>
</evidence>
<dbReference type="OrthoDB" id="10254418at2759"/>
<feature type="transmembrane region" description="Helical" evidence="8">
    <location>
        <begin position="116"/>
        <end position="139"/>
    </location>
</feature>
<dbReference type="EMBL" id="KV454002">
    <property type="protein sequence ID" value="ODQ47286.1"/>
    <property type="molecule type" value="Genomic_DNA"/>
</dbReference>
<keyword evidence="10" id="KW-1185">Reference proteome</keyword>
<name>A0A1E3NMK0_9ASCO</name>
<dbReference type="GeneID" id="30180593"/>
<proteinExistence type="predicted"/>
<feature type="transmembrane region" description="Helical" evidence="8">
    <location>
        <begin position="308"/>
        <end position="331"/>
    </location>
</feature>
<evidence type="ECO:0000313" key="10">
    <source>
        <dbReference type="Proteomes" id="UP000094455"/>
    </source>
</evidence>
<dbReference type="InterPro" id="IPR046513">
    <property type="entry name" value="DUF6691"/>
</dbReference>
<evidence type="ECO:0000256" key="6">
    <source>
        <dbReference type="ARBA" id="ARBA00022989"/>
    </source>
</evidence>
<dbReference type="Pfam" id="PF20398">
    <property type="entry name" value="DUF6691"/>
    <property type="match status" value="1"/>
</dbReference>
<keyword evidence="6 8" id="KW-1133">Transmembrane helix</keyword>
<dbReference type="Proteomes" id="UP000094455">
    <property type="component" value="Unassembled WGS sequence"/>
</dbReference>
<keyword evidence="2" id="KW-0813">Transport</keyword>
<evidence type="ECO:0000256" key="8">
    <source>
        <dbReference type="SAM" id="Phobius"/>
    </source>
</evidence>
<dbReference type="PANTHER" id="PTHR30574">
    <property type="entry name" value="INNER MEMBRANE PROTEIN YEDE"/>
    <property type="match status" value="1"/>
</dbReference>
<dbReference type="InterPro" id="IPR007272">
    <property type="entry name" value="Sulf_transp_TsuA/YedE"/>
</dbReference>
<reference evidence="9 10" key="1">
    <citation type="journal article" date="2016" name="Proc. Natl. Acad. Sci. U.S.A.">
        <title>Comparative genomics of biotechnologically important yeasts.</title>
        <authorList>
            <person name="Riley R."/>
            <person name="Haridas S."/>
            <person name="Wolfe K.H."/>
            <person name="Lopes M.R."/>
            <person name="Hittinger C.T."/>
            <person name="Goeker M."/>
            <person name="Salamov A.A."/>
            <person name="Wisecaver J.H."/>
            <person name="Long T.M."/>
            <person name="Calvey C.H."/>
            <person name="Aerts A.L."/>
            <person name="Barry K.W."/>
            <person name="Choi C."/>
            <person name="Clum A."/>
            <person name="Coughlan A.Y."/>
            <person name="Deshpande S."/>
            <person name="Douglass A.P."/>
            <person name="Hanson S.J."/>
            <person name="Klenk H.-P."/>
            <person name="LaButti K.M."/>
            <person name="Lapidus A."/>
            <person name="Lindquist E.A."/>
            <person name="Lipzen A.M."/>
            <person name="Meier-Kolthoff J.P."/>
            <person name="Ohm R.A."/>
            <person name="Otillar R.P."/>
            <person name="Pangilinan J.L."/>
            <person name="Peng Y."/>
            <person name="Rokas A."/>
            <person name="Rosa C.A."/>
            <person name="Scheuner C."/>
            <person name="Sibirny A.A."/>
            <person name="Slot J.C."/>
            <person name="Stielow J.B."/>
            <person name="Sun H."/>
            <person name="Kurtzman C.P."/>
            <person name="Blackwell M."/>
            <person name="Grigoriev I.V."/>
            <person name="Jeffries T.W."/>
        </authorList>
    </citation>
    <scope>NUCLEOTIDE SEQUENCE [LARGE SCALE GENOMIC DNA]</scope>
    <source>
        <strain evidence="9 10">NRRL Y-2026</strain>
    </source>
</reference>
<keyword evidence="7 8" id="KW-0472">Membrane</keyword>
<accession>A0A1E3NMK0</accession>
<feature type="transmembrane region" description="Helical" evidence="8">
    <location>
        <begin position="245"/>
        <end position="262"/>
    </location>
</feature>
<keyword evidence="3" id="KW-1003">Cell membrane</keyword>
<protein>
    <submittedName>
        <fullName evidence="9">Uncharacterized protein</fullName>
    </submittedName>
</protein>
<feature type="transmembrane region" description="Helical" evidence="8">
    <location>
        <begin position="203"/>
        <end position="225"/>
    </location>
</feature>
<evidence type="ECO:0000256" key="3">
    <source>
        <dbReference type="ARBA" id="ARBA00022475"/>
    </source>
</evidence>
<sequence>MFTPLESSLGALLIQAATSSYMHLEGKSIGFSSILYNSVFKPSVHSASILLGLFISSGFVNKFLPSFSPAVVPATISTFPTSYLVAGLLVGAGTSAGCGCTSGHMLIGLSRLRWRSFVATCTFFLTAVITTVLMGSFRVDPRGVPSYEYDHSFTGFKENMMLLLALVVLGQLWSYIVLPRIGLWLKHKNDKVPTTRTSLADNFVRWITGISSGFLFGTGLCVAGMTDTSKIIGFLSFWRPASFDPSLAMIPLFCIAPNILLWKKWLPQTKAEAIFTAAKDGDATVTVKKPLFESEYDLNFSEETSLQFLLGNAVFGVGWALAGVCPGPGIVTMFTEINAFTVGRGVLFVAGFLGGSFLQKHVLL</sequence>
<keyword evidence="5 8" id="KW-0812">Transmembrane</keyword>
<dbReference type="RefSeq" id="XP_019018399.1">
    <property type="nucleotide sequence ID" value="XM_019163906.1"/>
</dbReference>
<dbReference type="Pfam" id="PF04143">
    <property type="entry name" value="Sulf_transp"/>
    <property type="match status" value="1"/>
</dbReference>
<keyword evidence="4" id="KW-0997">Cell inner membrane</keyword>